<keyword evidence="1" id="KW-0255">Endonuclease</keyword>
<keyword evidence="1" id="KW-0540">Nuclease</keyword>
<keyword evidence="1" id="KW-0378">Hydrolase</keyword>
<gene>
    <name evidence="1" type="ORF">VFPPC_15615</name>
</gene>
<dbReference type="AlphaFoldDB" id="A0A179FYM1"/>
<dbReference type="KEGG" id="pchm:VFPPC_15615"/>
<accession>A0A179FYM1</accession>
<comment type="caution">
    <text evidence="1">The sequence shown here is derived from an EMBL/GenBank/DDBJ whole genome shotgun (WGS) entry which is preliminary data.</text>
</comment>
<proteinExistence type="predicted"/>
<name>A0A179FYM1_METCM</name>
<evidence type="ECO:0000313" key="2">
    <source>
        <dbReference type="Proteomes" id="UP000078397"/>
    </source>
</evidence>
<reference evidence="1 2" key="1">
    <citation type="journal article" date="2016" name="PLoS Pathog.">
        <title>Biosynthesis of antibiotic leucinostatins in bio-control fungus Purpureocillium lilacinum and their inhibition on phytophthora revealed by genome mining.</title>
        <authorList>
            <person name="Wang G."/>
            <person name="Liu Z."/>
            <person name="Lin R."/>
            <person name="Li E."/>
            <person name="Mao Z."/>
            <person name="Ling J."/>
            <person name="Yang Y."/>
            <person name="Yin W.B."/>
            <person name="Xie B."/>
        </authorList>
    </citation>
    <scope>NUCLEOTIDE SEQUENCE [LARGE SCALE GENOMIC DNA]</scope>
    <source>
        <strain evidence="1">170</strain>
    </source>
</reference>
<dbReference type="RefSeq" id="XP_018147271.1">
    <property type="nucleotide sequence ID" value="XM_018293368.1"/>
</dbReference>
<protein>
    <submittedName>
        <fullName evidence="1">Recombination endonuclease VII domain-containing protein</fullName>
    </submittedName>
</protein>
<keyword evidence="2" id="KW-1185">Reference proteome</keyword>
<dbReference type="Proteomes" id="UP000078397">
    <property type="component" value="Unassembled WGS sequence"/>
</dbReference>
<dbReference type="GeneID" id="28857362"/>
<organism evidence="1 2">
    <name type="scientific">Pochonia chlamydosporia 170</name>
    <dbReference type="NCBI Taxonomy" id="1380566"/>
    <lineage>
        <taxon>Eukaryota</taxon>
        <taxon>Fungi</taxon>
        <taxon>Dikarya</taxon>
        <taxon>Ascomycota</taxon>
        <taxon>Pezizomycotina</taxon>
        <taxon>Sordariomycetes</taxon>
        <taxon>Hypocreomycetidae</taxon>
        <taxon>Hypocreales</taxon>
        <taxon>Clavicipitaceae</taxon>
        <taxon>Pochonia</taxon>
    </lineage>
</organism>
<dbReference type="EMBL" id="LSBJ02000002">
    <property type="protein sequence ID" value="OAQ70734.1"/>
    <property type="molecule type" value="Genomic_DNA"/>
</dbReference>
<dbReference type="GO" id="GO:0004519">
    <property type="term" value="F:endonuclease activity"/>
    <property type="evidence" value="ECO:0007669"/>
    <property type="project" value="UniProtKB-KW"/>
</dbReference>
<evidence type="ECO:0000313" key="1">
    <source>
        <dbReference type="EMBL" id="OAQ70734.1"/>
    </source>
</evidence>
<sequence length="108" mass="12456">MGHASTLGASHCEFYLLSFVIICSRRQLTRFQCTQAHQCLICQQRDRRQLDQDHVTCNTGTLCRQTAEQGSKVFRQVCCIMQNEAELRERVTRVLGRLFLNIASADEY</sequence>